<dbReference type="STRING" id="123822.B0188_10320"/>
<evidence type="ECO:0000313" key="1">
    <source>
        <dbReference type="EMBL" id="OOS01012.1"/>
    </source>
</evidence>
<protein>
    <submittedName>
        <fullName evidence="1">Uncharacterized protein</fullName>
    </submittedName>
</protein>
<dbReference type="Proteomes" id="UP000190023">
    <property type="component" value="Unassembled WGS sequence"/>
</dbReference>
<name>A0A1T0AVG7_9PAST</name>
<dbReference type="EMBL" id="MUYB01000051">
    <property type="protein sequence ID" value="OOS01012.1"/>
    <property type="molecule type" value="Genomic_DNA"/>
</dbReference>
<dbReference type="AlphaFoldDB" id="A0A1T0AVG7"/>
<gene>
    <name evidence="1" type="ORF">B0188_10320</name>
</gene>
<organism evidence="1 2">
    <name type="scientific">[Haemophilus] felis</name>
    <dbReference type="NCBI Taxonomy" id="123822"/>
    <lineage>
        <taxon>Bacteria</taxon>
        <taxon>Pseudomonadati</taxon>
        <taxon>Pseudomonadota</taxon>
        <taxon>Gammaproteobacteria</taxon>
        <taxon>Pasteurellales</taxon>
        <taxon>Pasteurellaceae</taxon>
    </lineage>
</organism>
<dbReference type="OrthoDB" id="5684171at2"/>
<evidence type="ECO:0000313" key="2">
    <source>
        <dbReference type="Proteomes" id="UP000190023"/>
    </source>
</evidence>
<reference evidence="1 2" key="1">
    <citation type="submission" date="2017-02" db="EMBL/GenBank/DDBJ databases">
        <title>Draft genome sequence of Haemophilus felis CCUG 31170 type strain.</title>
        <authorList>
            <person name="Engstrom-Jakobsson H."/>
            <person name="Salva-Serra F."/>
            <person name="Thorell K."/>
            <person name="Gonzales-Siles L."/>
            <person name="Karlsson R."/>
            <person name="Boulund F."/>
            <person name="Engstrand L."/>
            <person name="Kristiansson E."/>
            <person name="Moore E."/>
        </authorList>
    </citation>
    <scope>NUCLEOTIDE SEQUENCE [LARGE SCALE GENOMIC DNA]</scope>
    <source>
        <strain evidence="1 2">CCUG 31170</strain>
    </source>
</reference>
<comment type="caution">
    <text evidence="1">The sequence shown here is derived from an EMBL/GenBank/DDBJ whole genome shotgun (WGS) entry which is preliminary data.</text>
</comment>
<proteinExistence type="predicted"/>
<keyword evidence="2" id="KW-1185">Reference proteome</keyword>
<accession>A0A1T0AVG7</accession>
<sequence>MANLNEQWESGLLGRDEAFVARSNSASQNSIDDMLALQAISIRLPKALIQDLKDIAQLNGLGYQPLIKQILNRFVDAEKRMLANEAIQEKQNKLSNKKVA</sequence>